<evidence type="ECO:0000256" key="3">
    <source>
        <dbReference type="SAM" id="MobiDB-lite"/>
    </source>
</evidence>
<evidence type="ECO:0000313" key="4">
    <source>
        <dbReference type="EMBL" id="WZN59559.1"/>
    </source>
</evidence>
<dbReference type="AlphaFoldDB" id="A0AAX4P0V2"/>
<feature type="region of interest" description="Disordered" evidence="3">
    <location>
        <begin position="170"/>
        <end position="383"/>
    </location>
</feature>
<feature type="compositionally biased region" description="Basic and acidic residues" evidence="3">
    <location>
        <begin position="230"/>
        <end position="241"/>
    </location>
</feature>
<feature type="compositionally biased region" description="Basic residues" evidence="3">
    <location>
        <begin position="286"/>
        <end position="296"/>
    </location>
</feature>
<sequence>MVRDSVSVMESEEFNVALIATAIDPASTHESLAHLLHTGAGDLAEGDPLVQESLEWRAVWDNREDPWKALPYLYSYVARGEPEGEEEARGVPVALLGEGVPVALLGEEDVANDLASIFAQEWSEDIYRQLFVLVEAGGASGLENGREVGTRDALARFLERKREGIERALTERMRPKPRETAAKVAPREAEAAVAEATPPMKRGRGRSRKQGKFTKLADTSDESESEGEGDGARGKAKEPHEPQSLGRPPWEVGGSDEEEPNPEATPPVKRGRGRPRKQPNPEATPPKKRGPGRPRKQPNPAPATEGDGGGEGGGGGGLFTALDNIEPEAANFADTTPKKRGPGRPRKRDSVATGGRDVPPAKKRGPGRPRKNLLPAEDERPPSVWEPKFRKWQKLVSLEDAVNAALKNPEEYRIPTILPKSMRARAAAAVKVVAKHKRRREEGRGR</sequence>
<proteinExistence type="predicted"/>
<dbReference type="InterPro" id="IPR000116">
    <property type="entry name" value="HMGA"/>
</dbReference>
<dbReference type="Proteomes" id="UP001472866">
    <property type="component" value="Chromosome 02"/>
</dbReference>
<dbReference type="GO" id="GO:0005634">
    <property type="term" value="C:nucleus"/>
    <property type="evidence" value="ECO:0007669"/>
    <property type="project" value="InterPro"/>
</dbReference>
<feature type="compositionally biased region" description="Basic residues" evidence="3">
    <location>
        <begin position="201"/>
        <end position="212"/>
    </location>
</feature>
<feature type="compositionally biased region" description="Gly residues" evidence="3">
    <location>
        <begin position="306"/>
        <end position="318"/>
    </location>
</feature>
<dbReference type="GO" id="GO:0006355">
    <property type="term" value="P:regulation of DNA-templated transcription"/>
    <property type="evidence" value="ECO:0007669"/>
    <property type="project" value="InterPro"/>
</dbReference>
<dbReference type="PRINTS" id="PR00929">
    <property type="entry name" value="ATHOOK"/>
</dbReference>
<accession>A0AAX4P0V2</accession>
<feature type="compositionally biased region" description="Basic and acidic residues" evidence="3">
    <location>
        <begin position="170"/>
        <end position="190"/>
    </location>
</feature>
<keyword evidence="5" id="KW-1185">Reference proteome</keyword>
<keyword evidence="1" id="KW-0677">Repeat</keyword>
<organism evidence="4 5">
    <name type="scientific">Chloropicon roscoffensis</name>
    <dbReference type="NCBI Taxonomy" id="1461544"/>
    <lineage>
        <taxon>Eukaryota</taxon>
        <taxon>Viridiplantae</taxon>
        <taxon>Chlorophyta</taxon>
        <taxon>Chloropicophyceae</taxon>
        <taxon>Chloropicales</taxon>
        <taxon>Chloropicaceae</taxon>
        <taxon>Chloropicon</taxon>
    </lineage>
</organism>
<gene>
    <name evidence="4" type="ORF">HKI87_02g10850</name>
</gene>
<dbReference type="SMART" id="SM00384">
    <property type="entry name" value="AT_hook"/>
    <property type="match status" value="5"/>
</dbReference>
<reference evidence="4 5" key="1">
    <citation type="submission" date="2024-03" db="EMBL/GenBank/DDBJ databases">
        <title>Complete genome sequence of the green alga Chloropicon roscoffensis RCC1871.</title>
        <authorList>
            <person name="Lemieux C."/>
            <person name="Pombert J.-F."/>
            <person name="Otis C."/>
            <person name="Turmel M."/>
        </authorList>
    </citation>
    <scope>NUCLEOTIDE SEQUENCE [LARGE SCALE GENOMIC DNA]</scope>
    <source>
        <strain evidence="4 5">RCC1871</strain>
    </source>
</reference>
<evidence type="ECO:0000256" key="1">
    <source>
        <dbReference type="ARBA" id="ARBA00022737"/>
    </source>
</evidence>
<dbReference type="InterPro" id="IPR017956">
    <property type="entry name" value="AT_hook_DNA-bd_motif"/>
</dbReference>
<dbReference type="GO" id="GO:0000785">
    <property type="term" value="C:chromatin"/>
    <property type="evidence" value="ECO:0007669"/>
    <property type="project" value="InterPro"/>
</dbReference>
<feature type="compositionally biased region" description="Acidic residues" evidence="3">
    <location>
        <begin position="219"/>
        <end position="229"/>
    </location>
</feature>
<evidence type="ECO:0000313" key="5">
    <source>
        <dbReference type="Proteomes" id="UP001472866"/>
    </source>
</evidence>
<feature type="compositionally biased region" description="Basic residues" evidence="3">
    <location>
        <begin position="361"/>
        <end position="371"/>
    </location>
</feature>
<evidence type="ECO:0000256" key="2">
    <source>
        <dbReference type="ARBA" id="ARBA00023125"/>
    </source>
</evidence>
<dbReference type="EMBL" id="CP151502">
    <property type="protein sequence ID" value="WZN59559.1"/>
    <property type="molecule type" value="Genomic_DNA"/>
</dbReference>
<keyword evidence="2" id="KW-0238">DNA-binding</keyword>
<feature type="compositionally biased region" description="Basic residues" evidence="3">
    <location>
        <begin position="338"/>
        <end position="347"/>
    </location>
</feature>
<dbReference type="GO" id="GO:0003677">
    <property type="term" value="F:DNA binding"/>
    <property type="evidence" value="ECO:0007669"/>
    <property type="project" value="UniProtKB-KW"/>
</dbReference>
<name>A0AAX4P0V2_9CHLO</name>
<dbReference type="PRINTS" id="PR00930">
    <property type="entry name" value="HIGHMOBLTYIY"/>
</dbReference>
<protein>
    <submittedName>
        <fullName evidence="4">Uncharacterized protein</fullName>
    </submittedName>
</protein>